<feature type="domain" description="PKD" evidence="1">
    <location>
        <begin position="74"/>
        <end position="145"/>
    </location>
</feature>
<comment type="caution">
    <text evidence="2">The sequence shown here is derived from an EMBL/GenBank/DDBJ whole genome shotgun (WGS) entry which is preliminary data.</text>
</comment>
<dbReference type="InterPro" id="IPR022409">
    <property type="entry name" value="PKD/Chitinase_dom"/>
</dbReference>
<evidence type="ECO:0000313" key="3">
    <source>
        <dbReference type="Proteomes" id="UP000189670"/>
    </source>
</evidence>
<dbReference type="InterPro" id="IPR044060">
    <property type="entry name" value="Bacterial_rp_domain"/>
</dbReference>
<dbReference type="FunFam" id="2.60.40.10:FF:000270">
    <property type="entry name" value="Cell surface protein"/>
    <property type="match status" value="1"/>
</dbReference>
<dbReference type="SMART" id="SM00089">
    <property type="entry name" value="PKD"/>
    <property type="match status" value="1"/>
</dbReference>
<dbReference type="PROSITE" id="PS50093">
    <property type="entry name" value="PKD"/>
    <property type="match status" value="1"/>
</dbReference>
<dbReference type="SUPFAM" id="SSF49299">
    <property type="entry name" value="PKD domain"/>
    <property type="match status" value="1"/>
</dbReference>
<dbReference type="Gene3D" id="2.60.40.10">
    <property type="entry name" value="Immunoglobulins"/>
    <property type="match status" value="1"/>
</dbReference>
<reference evidence="3" key="1">
    <citation type="submission" date="2012-11" db="EMBL/GenBank/DDBJ databases">
        <authorList>
            <person name="Lucero-Rivera Y.E."/>
            <person name="Tovar-Ramirez D."/>
        </authorList>
    </citation>
    <scope>NUCLEOTIDE SEQUENCE [LARGE SCALE GENOMIC DNA]</scope>
    <source>
        <strain evidence="3">Araruama</strain>
    </source>
</reference>
<dbReference type="Gene3D" id="2.60.40.3800">
    <property type="match status" value="1"/>
</dbReference>
<dbReference type="Pfam" id="PF18911">
    <property type="entry name" value="PKD_4"/>
    <property type="match status" value="1"/>
</dbReference>
<dbReference type="InterPro" id="IPR013783">
    <property type="entry name" value="Ig-like_fold"/>
</dbReference>
<dbReference type="EMBL" id="ATBP01002356">
    <property type="protein sequence ID" value="ETR65950.1"/>
    <property type="molecule type" value="Genomic_DNA"/>
</dbReference>
<sequence>KLFVDNIEKGVWRSSPPVKPNYFVYIEDVNIGKLSSGCHSIKLVTDVNSVIQESSESDNTFSRSKCPSPCLKPAAAFTASPRESNQIPLSVKFSDQSLNNPTTWSWNFGDGNSSSDQNPSHIYRSSGKFTVRLTASNEFGEDTETKFEYVVIEKPEFQLFVSKTGSGTGTITSDISGINCGIDCFNSYKEGIEVTLSAKADNNSVFTGWSGGGCSGTKNCTISIHSDTSVSATFEGVPDIRVNPKTLLFDNFENSDLQHVSKRFQSVKMLTENKLKRNSENYQTLECNISTLTPRLLTKDSFDLVMLNDDYDLHADNSGEPLLPAKLVYVLVPPDSSFESLDYQIIQQKTLDGSFKIYPKQPETPLSEQSESPFVPLNDDLKNSDKAFPHSPVEFIESAIVHGNHMLVFRIWPVQFIPKQGLIIV</sequence>
<organism evidence="2 3">
    <name type="scientific">Candidatus Magnetoglobus multicellularis str. Araruama</name>
    <dbReference type="NCBI Taxonomy" id="890399"/>
    <lineage>
        <taxon>Bacteria</taxon>
        <taxon>Pseudomonadati</taxon>
        <taxon>Thermodesulfobacteriota</taxon>
        <taxon>Desulfobacteria</taxon>
        <taxon>Desulfobacterales</taxon>
        <taxon>Desulfobacteraceae</taxon>
        <taxon>Candidatus Magnetoglobus</taxon>
    </lineage>
</organism>
<dbReference type="InterPro" id="IPR035986">
    <property type="entry name" value="PKD_dom_sf"/>
</dbReference>
<dbReference type="Pfam" id="PF18998">
    <property type="entry name" value="Flg_new_2"/>
    <property type="match status" value="1"/>
</dbReference>
<proteinExistence type="predicted"/>
<evidence type="ECO:0000259" key="1">
    <source>
        <dbReference type="PROSITE" id="PS50093"/>
    </source>
</evidence>
<dbReference type="AlphaFoldDB" id="A0A1V1NTP0"/>
<gene>
    <name evidence="2" type="ORF">OMM_13471</name>
</gene>
<feature type="non-terminal residue" evidence="2">
    <location>
        <position position="1"/>
    </location>
</feature>
<name>A0A1V1NTP0_9BACT</name>
<dbReference type="Proteomes" id="UP000189670">
    <property type="component" value="Unassembled WGS sequence"/>
</dbReference>
<evidence type="ECO:0000313" key="2">
    <source>
        <dbReference type="EMBL" id="ETR65950.1"/>
    </source>
</evidence>
<protein>
    <recommendedName>
        <fullName evidence="1">PKD domain-containing protein</fullName>
    </recommendedName>
</protein>
<feature type="non-terminal residue" evidence="2">
    <location>
        <position position="425"/>
    </location>
</feature>
<accession>A0A1V1NTP0</accession>
<dbReference type="InterPro" id="IPR038490">
    <property type="entry name" value="Gingipain_propep_sf"/>
</dbReference>
<dbReference type="InterPro" id="IPR000601">
    <property type="entry name" value="PKD_dom"/>
</dbReference>
<dbReference type="CDD" id="cd00146">
    <property type="entry name" value="PKD"/>
    <property type="match status" value="1"/>
</dbReference>